<organism evidence="2 3">
    <name type="scientific">Cucurbita maxima</name>
    <name type="common">Pumpkin</name>
    <name type="synonym">Winter squash</name>
    <dbReference type="NCBI Taxonomy" id="3661"/>
    <lineage>
        <taxon>Eukaryota</taxon>
        <taxon>Viridiplantae</taxon>
        <taxon>Streptophyta</taxon>
        <taxon>Embryophyta</taxon>
        <taxon>Tracheophyta</taxon>
        <taxon>Spermatophyta</taxon>
        <taxon>Magnoliopsida</taxon>
        <taxon>eudicotyledons</taxon>
        <taxon>Gunneridae</taxon>
        <taxon>Pentapetalae</taxon>
        <taxon>rosids</taxon>
        <taxon>fabids</taxon>
        <taxon>Cucurbitales</taxon>
        <taxon>Cucurbitaceae</taxon>
        <taxon>Cucurbiteae</taxon>
        <taxon>Cucurbita</taxon>
    </lineage>
</organism>
<reference evidence="3" key="1">
    <citation type="submission" date="2025-08" db="UniProtKB">
        <authorList>
            <consortium name="RefSeq"/>
        </authorList>
    </citation>
    <scope>IDENTIFICATION</scope>
    <source>
        <tissue evidence="3">Young leaves</tissue>
    </source>
</reference>
<dbReference type="PANTHER" id="PTHR47461:SF3">
    <property type="entry name" value="PHYTOLONGIN PHYL2.2"/>
    <property type="match status" value="1"/>
</dbReference>
<dbReference type="PANTHER" id="PTHR47461">
    <property type="entry name" value="PHYTOLONGIN PHYL1.2"/>
    <property type="match status" value="1"/>
</dbReference>
<evidence type="ECO:0000313" key="2">
    <source>
        <dbReference type="Proteomes" id="UP000504608"/>
    </source>
</evidence>
<dbReference type="InterPro" id="IPR044783">
    <property type="entry name" value="PHYL"/>
</dbReference>
<dbReference type="GO" id="GO:0016020">
    <property type="term" value="C:membrane"/>
    <property type="evidence" value="ECO:0007669"/>
    <property type="project" value="InterPro"/>
</dbReference>
<dbReference type="InterPro" id="IPR011012">
    <property type="entry name" value="Longin-like_dom_sf"/>
</dbReference>
<dbReference type="Proteomes" id="UP000504608">
    <property type="component" value="Unplaced"/>
</dbReference>
<sequence length="257" mass="29809">MVSNPDLVLYACIASRTVILAEFTRELNLDDLAFRCIEKAPPHHSIFSHTVRKRVYMFLIEGPFVYFGIFHEDLYKSEICGFLNRLRCVFEEFLETESFKGFENFTSYCFQSQFDSTFRHLLGLNLNNTSYSVSKEAQRSSLDSSKRKQIPLISKFSNPSSLMKKKKKKKVVGDANEEAGKYAMVDSADLNDHNNGLCSRDSSLLKQKNGSHMIERQKVKQIWRKHVWVVLSIDLFVCLVLFAIWLWVCRGFRCIES</sequence>
<dbReference type="SUPFAM" id="SSF64356">
    <property type="entry name" value="SNARE-like"/>
    <property type="match status" value="1"/>
</dbReference>
<dbReference type="OrthoDB" id="1918034at2759"/>
<protein>
    <submittedName>
        <fullName evidence="3">Phytolongin Phyl2.2-like</fullName>
    </submittedName>
</protein>
<keyword evidence="2" id="KW-1185">Reference proteome</keyword>
<accession>A0A6J1JWY4</accession>
<dbReference type="AlphaFoldDB" id="A0A6J1JWY4"/>
<feature type="transmembrane region" description="Helical" evidence="1">
    <location>
        <begin position="226"/>
        <end position="248"/>
    </location>
</feature>
<name>A0A6J1JWY4_CUCMA</name>
<evidence type="ECO:0000256" key="1">
    <source>
        <dbReference type="SAM" id="Phobius"/>
    </source>
</evidence>
<dbReference type="Gene3D" id="3.30.450.50">
    <property type="entry name" value="Longin domain"/>
    <property type="match status" value="1"/>
</dbReference>
<evidence type="ECO:0000313" key="3">
    <source>
        <dbReference type="RefSeq" id="XP_022993661.1"/>
    </source>
</evidence>
<keyword evidence="1" id="KW-0812">Transmembrane</keyword>
<keyword evidence="1" id="KW-1133">Transmembrane helix</keyword>
<gene>
    <name evidence="3" type="primary">LOC111489585</name>
</gene>
<dbReference type="GeneID" id="111489585"/>
<dbReference type="KEGG" id="cmax:111489585"/>
<proteinExistence type="predicted"/>
<dbReference type="RefSeq" id="XP_022993661.1">
    <property type="nucleotide sequence ID" value="XM_023137893.1"/>
</dbReference>
<keyword evidence="1" id="KW-0472">Membrane</keyword>